<protein>
    <submittedName>
        <fullName evidence="7 8">Voltage-dependent anion-selective channel protein 2-like</fullName>
    </submittedName>
</protein>
<evidence type="ECO:0000256" key="2">
    <source>
        <dbReference type="ARBA" id="ARBA00007780"/>
    </source>
</evidence>
<name>A0ABM1B9J1_LIMPO</name>
<dbReference type="InterPro" id="IPR027246">
    <property type="entry name" value="Porin_Euk/Tom40"/>
</dbReference>
<proteinExistence type="inferred from homology"/>
<dbReference type="RefSeq" id="XP_013777650.1">
    <property type="nucleotide sequence ID" value="XM_013922196.2"/>
</dbReference>
<dbReference type="CDD" id="cd07306">
    <property type="entry name" value="Porin3_VDAC"/>
    <property type="match status" value="1"/>
</dbReference>
<dbReference type="Pfam" id="PF01459">
    <property type="entry name" value="Porin_3"/>
    <property type="match status" value="1"/>
</dbReference>
<evidence type="ECO:0000256" key="1">
    <source>
        <dbReference type="ARBA" id="ARBA00004294"/>
    </source>
</evidence>
<organism evidence="6 7">
    <name type="scientific">Limulus polyphemus</name>
    <name type="common">Atlantic horseshoe crab</name>
    <dbReference type="NCBI Taxonomy" id="6850"/>
    <lineage>
        <taxon>Eukaryota</taxon>
        <taxon>Metazoa</taxon>
        <taxon>Ecdysozoa</taxon>
        <taxon>Arthropoda</taxon>
        <taxon>Chelicerata</taxon>
        <taxon>Merostomata</taxon>
        <taxon>Xiphosura</taxon>
        <taxon>Limulidae</taxon>
        <taxon>Limulus</taxon>
    </lineage>
</organism>
<keyword evidence="6" id="KW-1185">Reference proteome</keyword>
<keyword evidence="5" id="KW-0813">Transport</keyword>
<comment type="similarity">
    <text evidence="2">Belongs to the eukaryotic mitochondrial porin family.</text>
</comment>
<dbReference type="Gene3D" id="2.40.160.10">
    <property type="entry name" value="Porin"/>
    <property type="match status" value="1"/>
</dbReference>
<keyword evidence="4" id="KW-0496">Mitochondrion</keyword>
<dbReference type="PANTHER" id="PTHR11743:SF70">
    <property type="entry name" value="GH26960P-RELATED"/>
    <property type="match status" value="1"/>
</dbReference>
<dbReference type="Proteomes" id="UP000694941">
    <property type="component" value="Unplaced"/>
</dbReference>
<evidence type="ECO:0000256" key="4">
    <source>
        <dbReference type="ARBA" id="ARBA00022787"/>
    </source>
</evidence>
<evidence type="ECO:0000313" key="10">
    <source>
        <dbReference type="RefSeq" id="XP_013777797.1"/>
    </source>
</evidence>
<evidence type="ECO:0000256" key="3">
    <source>
        <dbReference type="ARBA" id="ARBA00022452"/>
    </source>
</evidence>
<dbReference type="PANTHER" id="PTHR11743">
    <property type="entry name" value="VOLTAGE-DEPENDENT ANION-SELECTIVE CHANNEL"/>
    <property type="match status" value="1"/>
</dbReference>
<evidence type="ECO:0000313" key="9">
    <source>
        <dbReference type="RefSeq" id="XP_013777728.1"/>
    </source>
</evidence>
<dbReference type="PRINTS" id="PR00185">
    <property type="entry name" value="EUKARYTPORIN"/>
</dbReference>
<keyword evidence="5" id="KW-0406">Ion transport</keyword>
<keyword evidence="4" id="KW-1000">Mitochondrion outer membrane</keyword>
<evidence type="ECO:0000313" key="8">
    <source>
        <dbReference type="RefSeq" id="XP_013777650.1"/>
    </source>
</evidence>
<dbReference type="InterPro" id="IPR001925">
    <property type="entry name" value="Porin_Euk"/>
</dbReference>
<dbReference type="RefSeq" id="XP_013777728.1">
    <property type="nucleotide sequence ID" value="XM_013922274.2"/>
</dbReference>
<comment type="subcellular location">
    <subcellularLocation>
        <location evidence="1">Mitochondrion outer membrane</location>
    </subcellularLocation>
</comment>
<gene>
    <name evidence="7 8 9 10" type="primary">LOC106462193</name>
</gene>
<keyword evidence="3" id="KW-0812">Transmembrane</keyword>
<sequence length="282" mass="30853">MAPPCFADLGKDARDIFSKNYHFGLVKLECKTKTLSGVDFTVSGTSNNDSGKVNGSLETKYKFSDYGLTLKEKWNTDNTLATEATMEDQLIKGLKLTLDSSFSPPTGKKSGILKGAYKMDHINFNTDIDLSLGRPLIHSAAVFHYQGWLTGGQFSFDTTKNKLTKANFAIGYSAKDFVFHTNVNDGQEFSGSVYQKVNNKMETAVQVSWNAGTNATSFGLGCIYKMDNNTSMRAKINNSSQIGLGFTHRLRDGVQLTLSTMIEGKTFNQGGHKLGIGLDLDA</sequence>
<evidence type="ECO:0000256" key="5">
    <source>
        <dbReference type="ARBA" id="ARBA00023114"/>
    </source>
</evidence>
<evidence type="ECO:0000313" key="6">
    <source>
        <dbReference type="Proteomes" id="UP000694941"/>
    </source>
</evidence>
<reference evidence="7 8" key="1">
    <citation type="submission" date="2025-05" db="UniProtKB">
        <authorList>
            <consortium name="RefSeq"/>
        </authorList>
    </citation>
    <scope>IDENTIFICATION</scope>
    <source>
        <tissue evidence="7 8">Muscle</tissue>
    </source>
</reference>
<keyword evidence="3" id="KW-1134">Transmembrane beta strand</keyword>
<accession>A0ABM1B9J1</accession>
<dbReference type="RefSeq" id="XP_013777797.1">
    <property type="nucleotide sequence ID" value="XM_013922343.2"/>
</dbReference>
<keyword evidence="3" id="KW-0472">Membrane</keyword>
<evidence type="ECO:0000313" key="7">
    <source>
        <dbReference type="RefSeq" id="XP_013777582.1"/>
    </source>
</evidence>
<dbReference type="RefSeq" id="XP_013777582.1">
    <property type="nucleotide sequence ID" value="XM_013922128.2"/>
</dbReference>
<dbReference type="GeneID" id="106462193"/>
<dbReference type="InterPro" id="IPR023614">
    <property type="entry name" value="Porin_dom_sf"/>
</dbReference>
<keyword evidence="5" id="KW-0626">Porin</keyword>